<evidence type="ECO:0000313" key="2">
    <source>
        <dbReference type="EMBL" id="KAJ1163993.1"/>
    </source>
</evidence>
<feature type="compositionally biased region" description="Polar residues" evidence="1">
    <location>
        <begin position="78"/>
        <end position="91"/>
    </location>
</feature>
<sequence>MKGSRSGNCGFPAVMSERDVRPRLLLPPPTIPEVRGSGCASPGLERALASPSPTTLRIPGHRSRSVDDSGSRWRVTSPFANKNPQPPQSGSLRRGPIRAP</sequence>
<keyword evidence="3" id="KW-1185">Reference proteome</keyword>
<feature type="region of interest" description="Disordered" evidence="1">
    <location>
        <begin position="22"/>
        <end position="100"/>
    </location>
</feature>
<reference evidence="2" key="1">
    <citation type="journal article" date="2022" name="bioRxiv">
        <title>Sequencing and chromosome-scale assembly of the giantPleurodeles waltlgenome.</title>
        <authorList>
            <person name="Brown T."/>
            <person name="Elewa A."/>
            <person name="Iarovenko S."/>
            <person name="Subramanian E."/>
            <person name="Araus A.J."/>
            <person name="Petzold A."/>
            <person name="Susuki M."/>
            <person name="Suzuki K.-i.T."/>
            <person name="Hayashi T."/>
            <person name="Toyoda A."/>
            <person name="Oliveira C."/>
            <person name="Osipova E."/>
            <person name="Leigh N.D."/>
            <person name="Simon A."/>
            <person name="Yun M.H."/>
        </authorList>
    </citation>
    <scope>NUCLEOTIDE SEQUENCE</scope>
    <source>
        <strain evidence="2">20211129_DDA</strain>
        <tissue evidence="2">Liver</tissue>
    </source>
</reference>
<dbReference type="EMBL" id="JANPWB010000008">
    <property type="protein sequence ID" value="KAJ1163993.1"/>
    <property type="molecule type" value="Genomic_DNA"/>
</dbReference>
<proteinExistence type="predicted"/>
<comment type="caution">
    <text evidence="2">The sequence shown here is derived from an EMBL/GenBank/DDBJ whole genome shotgun (WGS) entry which is preliminary data.</text>
</comment>
<gene>
    <name evidence="2" type="ORF">NDU88_004440</name>
</gene>
<dbReference type="AlphaFoldDB" id="A0AAV7SIT8"/>
<name>A0AAV7SIT8_PLEWA</name>
<organism evidence="2 3">
    <name type="scientific">Pleurodeles waltl</name>
    <name type="common">Iberian ribbed newt</name>
    <dbReference type="NCBI Taxonomy" id="8319"/>
    <lineage>
        <taxon>Eukaryota</taxon>
        <taxon>Metazoa</taxon>
        <taxon>Chordata</taxon>
        <taxon>Craniata</taxon>
        <taxon>Vertebrata</taxon>
        <taxon>Euteleostomi</taxon>
        <taxon>Amphibia</taxon>
        <taxon>Batrachia</taxon>
        <taxon>Caudata</taxon>
        <taxon>Salamandroidea</taxon>
        <taxon>Salamandridae</taxon>
        <taxon>Pleurodelinae</taxon>
        <taxon>Pleurodeles</taxon>
    </lineage>
</organism>
<evidence type="ECO:0000256" key="1">
    <source>
        <dbReference type="SAM" id="MobiDB-lite"/>
    </source>
</evidence>
<accession>A0AAV7SIT8</accession>
<protein>
    <submittedName>
        <fullName evidence="2">Uncharacterized protein</fullName>
    </submittedName>
</protein>
<evidence type="ECO:0000313" key="3">
    <source>
        <dbReference type="Proteomes" id="UP001066276"/>
    </source>
</evidence>
<dbReference type="Proteomes" id="UP001066276">
    <property type="component" value="Chromosome 4_2"/>
</dbReference>